<sequence>MKVGREIRYCNRECQKADWSMHKITCGKHLGAPDLFVPINIPFKDLKKMPRADIPLSQPGYRRSAHLLDQISRLSESPLNDFIVNGTPPPPPYKPKDILVAYKDLKAASIFICLRNRIMCGIEGGIEASLFFVYQSLQLETSIYPKTLQRQFTGEYGKIWERTWEAYQREEPYTTPRAIARAEIDQALQWLKEAGRFKNELQDFVPGQGEYHTYPFTIGQDLKLKVHVEWPRKLTGSSTGKPRLLQTELKIDLARRRLAAQGIHLNMPAGSGLVVGSRFQAELDVPEELQRNERVRPEDIISVD</sequence>
<keyword evidence="6" id="KW-1185">Reference proteome</keyword>
<dbReference type="SUPFAM" id="SSF144232">
    <property type="entry name" value="HIT/MYND zinc finger-like"/>
    <property type="match status" value="1"/>
</dbReference>
<gene>
    <name evidence="5" type="ORF">M422DRAFT_254783</name>
</gene>
<dbReference type="OrthoDB" id="2975457at2759"/>
<evidence type="ECO:0000256" key="3">
    <source>
        <dbReference type="ARBA" id="ARBA00022833"/>
    </source>
</evidence>
<dbReference type="EMBL" id="KN837132">
    <property type="protein sequence ID" value="KIJ42083.1"/>
    <property type="molecule type" value="Genomic_DNA"/>
</dbReference>
<feature type="domain" description="MYND-type" evidence="4">
    <location>
        <begin position="6"/>
        <end position="26"/>
    </location>
</feature>
<evidence type="ECO:0000259" key="4">
    <source>
        <dbReference type="Pfam" id="PF01753"/>
    </source>
</evidence>
<dbReference type="Gene3D" id="6.10.140.2220">
    <property type="match status" value="1"/>
</dbReference>
<dbReference type="HOGENOM" id="CLU_915771_0_0_1"/>
<evidence type="ECO:0000313" key="6">
    <source>
        <dbReference type="Proteomes" id="UP000054279"/>
    </source>
</evidence>
<evidence type="ECO:0000256" key="1">
    <source>
        <dbReference type="ARBA" id="ARBA00022723"/>
    </source>
</evidence>
<dbReference type="Pfam" id="PF01753">
    <property type="entry name" value="zf-MYND"/>
    <property type="match status" value="1"/>
</dbReference>
<evidence type="ECO:0000256" key="2">
    <source>
        <dbReference type="ARBA" id="ARBA00022771"/>
    </source>
</evidence>
<dbReference type="Proteomes" id="UP000054279">
    <property type="component" value="Unassembled WGS sequence"/>
</dbReference>
<keyword evidence="1" id="KW-0479">Metal-binding</keyword>
<dbReference type="InterPro" id="IPR002893">
    <property type="entry name" value="Znf_MYND"/>
</dbReference>
<keyword evidence="2" id="KW-0863">Zinc-finger</keyword>
<evidence type="ECO:0000313" key="5">
    <source>
        <dbReference type="EMBL" id="KIJ42083.1"/>
    </source>
</evidence>
<organism evidence="5 6">
    <name type="scientific">Sphaerobolus stellatus (strain SS14)</name>
    <dbReference type="NCBI Taxonomy" id="990650"/>
    <lineage>
        <taxon>Eukaryota</taxon>
        <taxon>Fungi</taxon>
        <taxon>Dikarya</taxon>
        <taxon>Basidiomycota</taxon>
        <taxon>Agaricomycotina</taxon>
        <taxon>Agaricomycetes</taxon>
        <taxon>Phallomycetidae</taxon>
        <taxon>Geastrales</taxon>
        <taxon>Sphaerobolaceae</taxon>
        <taxon>Sphaerobolus</taxon>
    </lineage>
</organism>
<proteinExistence type="predicted"/>
<dbReference type="GO" id="GO:0008270">
    <property type="term" value="F:zinc ion binding"/>
    <property type="evidence" value="ECO:0007669"/>
    <property type="project" value="UniProtKB-KW"/>
</dbReference>
<dbReference type="AlphaFoldDB" id="A0A0C9UGA9"/>
<keyword evidence="3" id="KW-0862">Zinc</keyword>
<reference evidence="5 6" key="1">
    <citation type="submission" date="2014-06" db="EMBL/GenBank/DDBJ databases">
        <title>Evolutionary Origins and Diversification of the Mycorrhizal Mutualists.</title>
        <authorList>
            <consortium name="DOE Joint Genome Institute"/>
            <consortium name="Mycorrhizal Genomics Consortium"/>
            <person name="Kohler A."/>
            <person name="Kuo A."/>
            <person name="Nagy L.G."/>
            <person name="Floudas D."/>
            <person name="Copeland A."/>
            <person name="Barry K.W."/>
            <person name="Cichocki N."/>
            <person name="Veneault-Fourrey C."/>
            <person name="LaButti K."/>
            <person name="Lindquist E.A."/>
            <person name="Lipzen A."/>
            <person name="Lundell T."/>
            <person name="Morin E."/>
            <person name="Murat C."/>
            <person name="Riley R."/>
            <person name="Ohm R."/>
            <person name="Sun H."/>
            <person name="Tunlid A."/>
            <person name="Henrissat B."/>
            <person name="Grigoriev I.V."/>
            <person name="Hibbett D.S."/>
            <person name="Martin F."/>
        </authorList>
    </citation>
    <scope>NUCLEOTIDE SEQUENCE [LARGE SCALE GENOMIC DNA]</scope>
    <source>
        <strain evidence="5 6">SS14</strain>
    </source>
</reference>
<protein>
    <recommendedName>
        <fullName evidence="4">MYND-type domain-containing protein</fullName>
    </recommendedName>
</protein>
<name>A0A0C9UGA9_SPHS4</name>
<accession>A0A0C9UGA9</accession>